<dbReference type="Proteomes" id="UP000075683">
    <property type="component" value="Unassembled WGS sequence"/>
</dbReference>
<dbReference type="EMBL" id="LQYT01000010">
    <property type="protein sequence ID" value="KYD22505.1"/>
    <property type="molecule type" value="Genomic_DNA"/>
</dbReference>
<dbReference type="InterPro" id="IPR000600">
    <property type="entry name" value="ROK"/>
</dbReference>
<evidence type="ECO:0000256" key="4">
    <source>
        <dbReference type="ARBA" id="ARBA00022679"/>
    </source>
</evidence>
<dbReference type="PANTHER" id="PTHR18964">
    <property type="entry name" value="ROK (REPRESSOR, ORF, KINASE) FAMILY"/>
    <property type="match status" value="1"/>
</dbReference>
<reference evidence="9 10" key="1">
    <citation type="submission" date="2016-01" db="EMBL/GenBank/DDBJ databases">
        <title>Draft Genome Sequences of Seven Thermophilic Sporeformers Isolated from Foods.</title>
        <authorList>
            <person name="Berendsen E.M."/>
            <person name="Wells-Bennik M.H."/>
            <person name="Krawcyk A.O."/>
            <person name="De Jong A."/>
            <person name="Holsappel S."/>
            <person name="Eijlander R.T."/>
            <person name="Kuipers O.P."/>
        </authorList>
    </citation>
    <scope>NUCLEOTIDE SEQUENCE [LARGE SCALE GENOMIC DNA]</scope>
    <source>
        <strain evidence="9 10">B4135</strain>
    </source>
</reference>
<dbReference type="GO" id="GO:0004340">
    <property type="term" value="F:glucokinase activity"/>
    <property type="evidence" value="ECO:0007669"/>
    <property type="project" value="UniProtKB-EC"/>
</dbReference>
<dbReference type="PATRIC" id="fig|301148.3.peg.459"/>
<keyword evidence="7" id="KW-0067">ATP-binding</keyword>
<name>A0A150MDW0_9BACI</name>
<dbReference type="AlphaFoldDB" id="A0A150MDW0"/>
<dbReference type="InterPro" id="IPR004654">
    <property type="entry name" value="ROK_glcA"/>
</dbReference>
<comment type="caution">
    <text evidence="9">The sequence shown here is derived from an EMBL/GenBank/DDBJ whole genome shotgun (WGS) entry which is preliminary data.</text>
</comment>
<dbReference type="EC" id="2.7.1.2" evidence="2"/>
<dbReference type="NCBIfam" id="TIGR00744">
    <property type="entry name" value="ROK_glcA_fam"/>
    <property type="match status" value="1"/>
</dbReference>
<dbReference type="PROSITE" id="PS01125">
    <property type="entry name" value="ROK"/>
    <property type="match status" value="1"/>
</dbReference>
<dbReference type="STRING" id="301148.B4135_1295"/>
<evidence type="ECO:0000256" key="8">
    <source>
        <dbReference type="ARBA" id="ARBA00032386"/>
    </source>
</evidence>
<dbReference type="GO" id="GO:0005524">
    <property type="term" value="F:ATP binding"/>
    <property type="evidence" value="ECO:0007669"/>
    <property type="project" value="UniProtKB-KW"/>
</dbReference>
<keyword evidence="5" id="KW-0547">Nucleotide-binding</keyword>
<comment type="similarity">
    <text evidence="1">Belongs to the ROK (NagC/XylR) family.</text>
</comment>
<evidence type="ECO:0000313" key="9">
    <source>
        <dbReference type="EMBL" id="KYD22505.1"/>
    </source>
</evidence>
<evidence type="ECO:0000256" key="7">
    <source>
        <dbReference type="ARBA" id="ARBA00022840"/>
    </source>
</evidence>
<dbReference type="RefSeq" id="WP_061568044.1">
    <property type="nucleotide sequence ID" value="NZ_LQYT01000010.1"/>
</dbReference>
<dbReference type="GO" id="GO:0006096">
    <property type="term" value="P:glycolytic process"/>
    <property type="evidence" value="ECO:0007669"/>
    <property type="project" value="InterPro"/>
</dbReference>
<keyword evidence="6 9" id="KW-0418">Kinase</keyword>
<evidence type="ECO:0000256" key="1">
    <source>
        <dbReference type="ARBA" id="ARBA00006479"/>
    </source>
</evidence>
<dbReference type="Pfam" id="PF00480">
    <property type="entry name" value="ROK"/>
    <property type="match status" value="1"/>
</dbReference>
<evidence type="ECO:0000313" key="10">
    <source>
        <dbReference type="Proteomes" id="UP000075683"/>
    </source>
</evidence>
<dbReference type="PANTHER" id="PTHR18964:SF149">
    <property type="entry name" value="BIFUNCTIONAL UDP-N-ACETYLGLUCOSAMINE 2-EPIMERASE_N-ACETYLMANNOSAMINE KINASE"/>
    <property type="match status" value="1"/>
</dbReference>
<proteinExistence type="inferred from homology"/>
<evidence type="ECO:0000256" key="2">
    <source>
        <dbReference type="ARBA" id="ARBA00012323"/>
    </source>
</evidence>
<dbReference type="SUPFAM" id="SSF53067">
    <property type="entry name" value="Actin-like ATPase domain"/>
    <property type="match status" value="1"/>
</dbReference>
<evidence type="ECO:0000256" key="5">
    <source>
        <dbReference type="ARBA" id="ARBA00022741"/>
    </source>
</evidence>
<evidence type="ECO:0000256" key="3">
    <source>
        <dbReference type="ARBA" id="ARBA00014701"/>
    </source>
</evidence>
<keyword evidence="4 9" id="KW-0808">Transferase</keyword>
<evidence type="ECO:0000256" key="6">
    <source>
        <dbReference type="ARBA" id="ARBA00022777"/>
    </source>
</evidence>
<accession>A0A150MDW0</accession>
<dbReference type="Gene3D" id="3.30.420.40">
    <property type="match status" value="2"/>
</dbReference>
<sequence>MEKPYILGVDLGGTAVKLAILSRDGGMVEKWSIETDKTNGGENIVPQIAASFFEKCSELHLSREQFIGVGMGAPGPVVDESVVTRAVNVGWVNYPLKEKLMAAIGLPAFIGNDANCAAAGELWIGAAKGMKNVICLTLGTGVGGGVIVDGKIVEGITGGAGEIGHMTVQMDGGELCSCGKRGCLETIASGKGAIRLAMERLKDPGVSSGLRRIYEENQAVTAKDVFDQAAEGDPVAREIVEEIVRYLGYGIGALCSIFNPEAIVIGGGLSNAGKTLIDPLHKYVEQFAFPATAKDTKILLAKLGNDAGVIGAGYLVAQHFNEPIEM</sequence>
<dbReference type="GO" id="GO:0005737">
    <property type="term" value="C:cytoplasm"/>
    <property type="evidence" value="ECO:0007669"/>
    <property type="project" value="InterPro"/>
</dbReference>
<dbReference type="OrthoDB" id="9810372at2"/>
<dbReference type="InterPro" id="IPR049874">
    <property type="entry name" value="ROK_cs"/>
</dbReference>
<organism evidence="9 10">
    <name type="scientific">Caldibacillus debilis</name>
    <dbReference type="NCBI Taxonomy" id="301148"/>
    <lineage>
        <taxon>Bacteria</taxon>
        <taxon>Bacillati</taxon>
        <taxon>Bacillota</taxon>
        <taxon>Bacilli</taxon>
        <taxon>Bacillales</taxon>
        <taxon>Bacillaceae</taxon>
        <taxon>Caldibacillus</taxon>
    </lineage>
</organism>
<protein>
    <recommendedName>
        <fullName evidence="3">Glucokinase</fullName>
        <ecNumber evidence="2">2.7.1.2</ecNumber>
    </recommendedName>
    <alternativeName>
        <fullName evidence="8">Glucose kinase</fullName>
    </alternativeName>
</protein>
<gene>
    <name evidence="9" type="ORF">B4135_1295</name>
</gene>
<dbReference type="InterPro" id="IPR043129">
    <property type="entry name" value="ATPase_NBD"/>
</dbReference>